<accession>A0A833ZXR0</accession>
<reference evidence="2 3" key="1">
    <citation type="journal article" date="2020" name="Nature">
        <title>Six reference-quality genomes reveal evolution of bat adaptations.</title>
        <authorList>
            <person name="Jebb D."/>
            <person name="Huang Z."/>
            <person name="Pippel M."/>
            <person name="Hughes G.M."/>
            <person name="Lavrichenko K."/>
            <person name="Devanna P."/>
            <person name="Winkler S."/>
            <person name="Jermiin L.S."/>
            <person name="Skirmuntt E.C."/>
            <person name="Katzourakis A."/>
            <person name="Burkitt-Gray L."/>
            <person name="Ray D.A."/>
            <person name="Sullivan K.A.M."/>
            <person name="Roscito J.G."/>
            <person name="Kirilenko B.M."/>
            <person name="Davalos L.M."/>
            <person name="Corthals A.P."/>
            <person name="Power M.L."/>
            <person name="Jones G."/>
            <person name="Ransome R.D."/>
            <person name="Dechmann D.K.N."/>
            <person name="Locatelli A.G."/>
            <person name="Puechmaille S.J."/>
            <person name="Fedrigo O."/>
            <person name="Jarvis E.D."/>
            <person name="Hiller M."/>
            <person name="Vernes S.C."/>
            <person name="Myers E.W."/>
            <person name="Teeling E.C."/>
        </authorList>
    </citation>
    <scope>NUCLEOTIDE SEQUENCE [LARGE SCALE GENOMIC DNA]</scope>
    <source>
        <strain evidence="2">Bat1K_MPI-CBG_1</strain>
    </source>
</reference>
<feature type="compositionally biased region" description="Basic and acidic residues" evidence="1">
    <location>
        <begin position="124"/>
        <end position="143"/>
    </location>
</feature>
<proteinExistence type="predicted"/>
<comment type="caution">
    <text evidence="2">The sequence shown here is derived from an EMBL/GenBank/DDBJ whole genome shotgun (WGS) entry which is preliminary data.</text>
</comment>
<feature type="region of interest" description="Disordered" evidence="1">
    <location>
        <begin position="112"/>
        <end position="143"/>
    </location>
</feature>
<evidence type="ECO:0000256" key="1">
    <source>
        <dbReference type="SAM" id="MobiDB-lite"/>
    </source>
</evidence>
<name>A0A833ZXR0_9CHIR</name>
<dbReference type="Proteomes" id="UP000664940">
    <property type="component" value="Unassembled WGS sequence"/>
</dbReference>
<feature type="region of interest" description="Disordered" evidence="1">
    <location>
        <begin position="1"/>
        <end position="100"/>
    </location>
</feature>
<gene>
    <name evidence="2" type="ORF">HJG60_011408</name>
</gene>
<sequence length="143" mass="14717">MFSETHFLSRPPILLTRPRKAAGPASGAAREGREPRGAQGRPVPRGLRAAEGTSSSGARGRGEDAAGREKRDSAQEPTSQSFLTTRPRGPAPARPGRVRPAGTVTVAACVLHSWSGGKGGGQSRVREGAGRSDGGGGKKEGRL</sequence>
<evidence type="ECO:0000313" key="3">
    <source>
        <dbReference type="Proteomes" id="UP000664940"/>
    </source>
</evidence>
<evidence type="ECO:0000313" key="2">
    <source>
        <dbReference type="EMBL" id="KAF6104493.1"/>
    </source>
</evidence>
<dbReference type="EMBL" id="JABVXQ010000006">
    <property type="protein sequence ID" value="KAF6104493.1"/>
    <property type="molecule type" value="Genomic_DNA"/>
</dbReference>
<dbReference type="AlphaFoldDB" id="A0A833ZXR0"/>
<organism evidence="2 3">
    <name type="scientific">Phyllostomus discolor</name>
    <name type="common">pale spear-nosed bat</name>
    <dbReference type="NCBI Taxonomy" id="89673"/>
    <lineage>
        <taxon>Eukaryota</taxon>
        <taxon>Metazoa</taxon>
        <taxon>Chordata</taxon>
        <taxon>Craniata</taxon>
        <taxon>Vertebrata</taxon>
        <taxon>Euteleostomi</taxon>
        <taxon>Mammalia</taxon>
        <taxon>Eutheria</taxon>
        <taxon>Laurasiatheria</taxon>
        <taxon>Chiroptera</taxon>
        <taxon>Yangochiroptera</taxon>
        <taxon>Phyllostomidae</taxon>
        <taxon>Phyllostominae</taxon>
        <taxon>Phyllostomus</taxon>
    </lineage>
</organism>
<protein>
    <submittedName>
        <fullName evidence="2">Uncharacterized protein</fullName>
    </submittedName>
</protein>
<feature type="compositionally biased region" description="Basic and acidic residues" evidence="1">
    <location>
        <begin position="60"/>
        <end position="74"/>
    </location>
</feature>